<feature type="region of interest" description="Disordered" evidence="1">
    <location>
        <begin position="31"/>
        <end position="82"/>
    </location>
</feature>
<feature type="compositionally biased region" description="Basic and acidic residues" evidence="1">
    <location>
        <begin position="59"/>
        <end position="68"/>
    </location>
</feature>
<proteinExistence type="predicted"/>
<reference evidence="2 3" key="1">
    <citation type="journal article" date="2018" name="Sci. Rep.">
        <title>Comparative analysis of the Pocillopora damicornis genome highlights role of immune system in coral evolution.</title>
        <authorList>
            <person name="Cunning R."/>
            <person name="Bay R.A."/>
            <person name="Gillette P."/>
            <person name="Baker A.C."/>
            <person name="Traylor-Knowles N."/>
        </authorList>
    </citation>
    <scope>NUCLEOTIDE SEQUENCE [LARGE SCALE GENOMIC DNA]</scope>
    <source>
        <strain evidence="2">RSMAS</strain>
        <tissue evidence="2">Whole animal</tissue>
    </source>
</reference>
<keyword evidence="3" id="KW-1185">Reference proteome</keyword>
<sequence length="145" mass="16592">MSRIIDIDNFPSLSSVLRELERQEEIKLFTTTKAVRPTGDNQARKPRSFTTLAPTTGSKQEKRDRRGSDPTGVKPKVNQPRLRVRSAPCTSIDRATVESDSRLTENAKKLSNEELALLYEDILKPLDFNSILFERMRLFEQGERV</sequence>
<protein>
    <submittedName>
        <fullName evidence="2">Uncharacterized protein</fullName>
    </submittedName>
</protein>
<gene>
    <name evidence="2" type="ORF">pdam_00018514</name>
</gene>
<evidence type="ECO:0000313" key="3">
    <source>
        <dbReference type="Proteomes" id="UP000275408"/>
    </source>
</evidence>
<feature type="compositionally biased region" description="Polar residues" evidence="1">
    <location>
        <begin position="48"/>
        <end position="58"/>
    </location>
</feature>
<evidence type="ECO:0000256" key="1">
    <source>
        <dbReference type="SAM" id="MobiDB-lite"/>
    </source>
</evidence>
<dbReference type="EMBL" id="RCHS01003950">
    <property type="protein sequence ID" value="RMX38756.1"/>
    <property type="molecule type" value="Genomic_DNA"/>
</dbReference>
<dbReference type="AlphaFoldDB" id="A0A3M6TBI4"/>
<accession>A0A3M6TBI4</accession>
<evidence type="ECO:0000313" key="2">
    <source>
        <dbReference type="EMBL" id="RMX38756.1"/>
    </source>
</evidence>
<name>A0A3M6TBI4_POCDA</name>
<dbReference type="Proteomes" id="UP000275408">
    <property type="component" value="Unassembled WGS sequence"/>
</dbReference>
<comment type="caution">
    <text evidence="2">The sequence shown here is derived from an EMBL/GenBank/DDBJ whole genome shotgun (WGS) entry which is preliminary data.</text>
</comment>
<organism evidence="2 3">
    <name type="scientific">Pocillopora damicornis</name>
    <name type="common">Cauliflower coral</name>
    <name type="synonym">Millepora damicornis</name>
    <dbReference type="NCBI Taxonomy" id="46731"/>
    <lineage>
        <taxon>Eukaryota</taxon>
        <taxon>Metazoa</taxon>
        <taxon>Cnidaria</taxon>
        <taxon>Anthozoa</taxon>
        <taxon>Hexacorallia</taxon>
        <taxon>Scleractinia</taxon>
        <taxon>Astrocoeniina</taxon>
        <taxon>Pocilloporidae</taxon>
        <taxon>Pocillopora</taxon>
    </lineage>
</organism>